<dbReference type="RefSeq" id="WP_049855736.1">
    <property type="nucleotide sequence ID" value="NZ_JNGI01000011.1"/>
</dbReference>
<feature type="binding site" evidence="5">
    <location>
        <begin position="576"/>
        <end position="577"/>
    </location>
    <ligand>
        <name>substrate</name>
    </ligand>
</feature>
<keyword evidence="2" id="KW-0328">Glycosyltransferase</keyword>
<reference evidence="9 10" key="1">
    <citation type="journal article" date="2015" name="Appl. Environ. Microbiol.">
        <title>The Enterobacterium Trabulsiella odontotermitis Presents Novel Adaptations Related to Its Association with Fungus-Growing Termites.</title>
        <authorList>
            <person name="Sapountzis P."/>
            <person name="Gruntjes T."/>
            <person name="Otani S."/>
            <person name="Estevez J."/>
            <person name="da Costa R.R."/>
            <person name="Plunkett G.3rd."/>
            <person name="Perna N.T."/>
            <person name="Poulsen M."/>
        </authorList>
    </citation>
    <scope>NUCLEOTIDE SEQUENCE [LARGE SCALE GENOMIC DNA]</scope>
    <source>
        <strain evidence="9 10">12</strain>
    </source>
</reference>
<dbReference type="Gene3D" id="2.60.420.10">
    <property type="entry name" value="Maltose phosphorylase, domain 3"/>
    <property type="match status" value="1"/>
</dbReference>
<organism evidence="9 10">
    <name type="scientific">Trabulsiella odontotermitis</name>
    <dbReference type="NCBI Taxonomy" id="379893"/>
    <lineage>
        <taxon>Bacteria</taxon>
        <taxon>Pseudomonadati</taxon>
        <taxon>Pseudomonadota</taxon>
        <taxon>Gammaproteobacteria</taxon>
        <taxon>Enterobacterales</taxon>
        <taxon>Enterobacteriaceae</taxon>
        <taxon>Trabulsiella</taxon>
    </lineage>
</organism>
<feature type="domain" description="Glycoside hydrolase family 65 C-terminal" evidence="7">
    <location>
        <begin position="676"/>
        <end position="720"/>
    </location>
</feature>
<evidence type="ECO:0000256" key="4">
    <source>
        <dbReference type="PIRSR" id="PIRSR036289-50"/>
    </source>
</evidence>
<dbReference type="Pfam" id="PF03636">
    <property type="entry name" value="Glyco_hydro_65N"/>
    <property type="match status" value="1"/>
</dbReference>
<dbReference type="SUPFAM" id="SSF74650">
    <property type="entry name" value="Galactose mutarotase-like"/>
    <property type="match status" value="1"/>
</dbReference>
<protein>
    <submittedName>
        <fullName evidence="9">Glycosyl hydrolase family 65</fullName>
    </submittedName>
</protein>
<dbReference type="Proteomes" id="UP000037393">
    <property type="component" value="Unassembled WGS sequence"/>
</dbReference>
<dbReference type="GO" id="GO:0004553">
    <property type="term" value="F:hydrolase activity, hydrolyzing O-glycosyl compounds"/>
    <property type="evidence" value="ECO:0007669"/>
    <property type="project" value="TreeGrafter"/>
</dbReference>
<dbReference type="EMBL" id="JNGI01000011">
    <property type="protein sequence ID" value="KNC95603.1"/>
    <property type="molecule type" value="Genomic_DNA"/>
</dbReference>
<dbReference type="InterPro" id="IPR005196">
    <property type="entry name" value="Glyco_hydro_65_N"/>
</dbReference>
<dbReference type="Gene3D" id="1.50.10.10">
    <property type="match status" value="1"/>
</dbReference>
<accession>A0A0L0H4G3</accession>
<proteinExistence type="inferred from homology"/>
<evidence type="ECO:0000259" key="6">
    <source>
        <dbReference type="Pfam" id="PF03632"/>
    </source>
</evidence>
<comment type="similarity">
    <text evidence="1">Belongs to the glycosyl hydrolase 65 family.</text>
</comment>
<evidence type="ECO:0000256" key="3">
    <source>
        <dbReference type="ARBA" id="ARBA00022679"/>
    </source>
</evidence>
<dbReference type="GO" id="GO:0030246">
    <property type="term" value="F:carbohydrate binding"/>
    <property type="evidence" value="ECO:0007669"/>
    <property type="project" value="InterPro"/>
</dbReference>
<dbReference type="InterPro" id="IPR037018">
    <property type="entry name" value="GH65_N"/>
</dbReference>
<evidence type="ECO:0000256" key="1">
    <source>
        <dbReference type="ARBA" id="ARBA00006768"/>
    </source>
</evidence>
<dbReference type="AlphaFoldDB" id="A0A0L0H4G3"/>
<dbReference type="GO" id="GO:0016757">
    <property type="term" value="F:glycosyltransferase activity"/>
    <property type="evidence" value="ECO:0007669"/>
    <property type="project" value="UniProtKB-KW"/>
</dbReference>
<keyword evidence="9" id="KW-0378">Hydrolase</keyword>
<sequence length="759" mass="84616">MLTLTTLTDPAFCPHSLNKYASVMACGNGYLGVRAAHEEDYTGQTRGMYLAGVYHRAGRHDTNELVNLPDVMAVGLQLDGENFTLLAGEILSWQRELRFASGELCRHVIWRSASGARFCIESRRFVSLDQLPVLAQQFSVTPLDAPAQISLTTGIDATQTNSGRQHLDEVSVRVYGEQSLQGIYETQDQSTEVVISASCQFSLPGERCFTAKNRRLSCHHALTVAQGQTVTLEKIVRVAHRHEQAISPATFAKNAMNALQTCAVLGYEKLLEETTRAWQKRWDTSRVAVSADDPQDQVALDYAVWHLHAMTPEHDERCSIAAKGLTGEGYKGHVFWDTEIFLLPFHLFTRPQVARSLLRYRWLNLPGAREKARRNGWPGALFPWESAASGDEETPEFAAINIRTGLRQKVASALAEHHIVADIAWAVVAYWQATHDDDFMRKEGLTLLIETAMFWTGRATEVEGRLEIHDVIGPDEYTEHVNNNAYTNYMAWHNVAHALTFMQKFNRQDASFTRAASDFLQRLWLPPADAQGVIPQDDTFLSKPVIDLSRYKAHAGKQTVLLDYSRAEVNAMQILKQADVVMLTYLLPAHFTRQQCQANLAFYEPRTIHDSSLSKVIHGIVAARCGDTTRAYDFWRSGASIDLGDDPHSSDDGIHAAATGAIWSGVIQGFAGLDIIDGELQLSPALPVQWQRLSFPLRWRDAQLTLVIEHDAVTINTTSSVALQLWGLSVMATGQQTWWRKDFSLPDSGTATTATEGKP</sequence>
<dbReference type="SUPFAM" id="SSF48208">
    <property type="entry name" value="Six-hairpin glycosidases"/>
    <property type="match status" value="1"/>
</dbReference>
<dbReference type="InterPro" id="IPR005194">
    <property type="entry name" value="Glyco_hydro_65_C"/>
</dbReference>
<evidence type="ECO:0000313" key="9">
    <source>
        <dbReference type="EMBL" id="KNC95603.1"/>
    </source>
</evidence>
<keyword evidence="3" id="KW-0808">Transferase</keyword>
<dbReference type="PANTHER" id="PTHR11051:SF8">
    <property type="entry name" value="PROTEIN-GLUCOSYLGALACTOSYLHYDROXYLYSINE GLUCOSIDASE"/>
    <property type="match status" value="1"/>
</dbReference>
<feature type="domain" description="Glycoside hydrolase family 65 central catalytic" evidence="6">
    <location>
        <begin position="302"/>
        <end position="663"/>
    </location>
</feature>
<keyword evidence="10" id="KW-1185">Reference proteome</keyword>
<dbReference type="PIRSF" id="PIRSF036289">
    <property type="entry name" value="Glycosyl_hydrolase_malt_phosph"/>
    <property type="match status" value="1"/>
</dbReference>
<dbReference type="OrthoDB" id="9816160at2"/>
<dbReference type="PANTHER" id="PTHR11051">
    <property type="entry name" value="GLYCOSYL HYDROLASE-RELATED"/>
    <property type="match status" value="1"/>
</dbReference>
<evidence type="ECO:0000256" key="5">
    <source>
        <dbReference type="PIRSR" id="PIRSR036289-51"/>
    </source>
</evidence>
<dbReference type="PATRIC" id="fig|379893.4.peg.137"/>
<dbReference type="Pfam" id="PF03632">
    <property type="entry name" value="Glyco_hydro_65m"/>
    <property type="match status" value="1"/>
</dbReference>
<dbReference type="InterPro" id="IPR011013">
    <property type="entry name" value="Gal_mutarotase_sf_dom"/>
</dbReference>
<dbReference type="Gene3D" id="2.70.98.40">
    <property type="entry name" value="Glycoside hydrolase, family 65, N-terminal domain"/>
    <property type="match status" value="1"/>
</dbReference>
<evidence type="ECO:0000259" key="7">
    <source>
        <dbReference type="Pfam" id="PF03633"/>
    </source>
</evidence>
<dbReference type="InterPro" id="IPR012341">
    <property type="entry name" value="6hp_glycosidase-like_sf"/>
</dbReference>
<dbReference type="GO" id="GO:0005975">
    <property type="term" value="P:carbohydrate metabolic process"/>
    <property type="evidence" value="ECO:0007669"/>
    <property type="project" value="InterPro"/>
</dbReference>
<feature type="domain" description="Glycoside hydrolase family 65 N-terminal" evidence="8">
    <location>
        <begin position="12"/>
        <end position="239"/>
    </location>
</feature>
<dbReference type="InterPro" id="IPR008928">
    <property type="entry name" value="6-hairpin_glycosidase_sf"/>
</dbReference>
<feature type="binding site" evidence="5">
    <location>
        <begin position="336"/>
        <end position="337"/>
    </location>
    <ligand>
        <name>substrate</name>
    </ligand>
</feature>
<comment type="caution">
    <text evidence="9">The sequence shown here is derived from an EMBL/GenBank/DDBJ whole genome shotgun (WGS) entry which is preliminary data.</text>
</comment>
<dbReference type="Pfam" id="PF03633">
    <property type="entry name" value="Glyco_hydro_65C"/>
    <property type="match status" value="1"/>
</dbReference>
<gene>
    <name evidence="9" type="ORF">GM31_00660</name>
</gene>
<evidence type="ECO:0000256" key="2">
    <source>
        <dbReference type="ARBA" id="ARBA00022676"/>
    </source>
</evidence>
<dbReference type="InterPro" id="IPR005195">
    <property type="entry name" value="Glyco_hydro_65_M"/>
</dbReference>
<evidence type="ECO:0000259" key="8">
    <source>
        <dbReference type="Pfam" id="PF03636"/>
    </source>
</evidence>
<evidence type="ECO:0000313" key="10">
    <source>
        <dbReference type="Proteomes" id="UP000037393"/>
    </source>
</evidence>
<dbReference type="InterPro" id="IPR017045">
    <property type="entry name" value="Malt_Pase/Glycosyl_Hdrlase"/>
</dbReference>
<feature type="active site" description="Proton donor" evidence="4">
    <location>
        <position position="476"/>
    </location>
</feature>
<name>A0A0L0H4G3_9ENTR</name>